<dbReference type="InterPro" id="IPR011961">
    <property type="entry name" value="RimM"/>
</dbReference>
<dbReference type="GO" id="GO:0042274">
    <property type="term" value="P:ribosomal small subunit biogenesis"/>
    <property type="evidence" value="ECO:0007669"/>
    <property type="project" value="UniProtKB-UniRule"/>
</dbReference>
<keyword evidence="4 5" id="KW-0143">Chaperone</keyword>
<dbReference type="PANTHER" id="PTHR33692:SF1">
    <property type="entry name" value="RIBOSOME MATURATION FACTOR RIMM"/>
    <property type="match status" value="1"/>
</dbReference>
<dbReference type="SUPFAM" id="SSF50346">
    <property type="entry name" value="PRC-barrel domain"/>
    <property type="match status" value="1"/>
</dbReference>
<dbReference type="RefSeq" id="WP_252767227.1">
    <property type="nucleotide sequence ID" value="NZ_CP097119.1"/>
</dbReference>
<dbReference type="Pfam" id="PF01782">
    <property type="entry name" value="RimM"/>
    <property type="match status" value="1"/>
</dbReference>
<protein>
    <recommendedName>
        <fullName evidence="5">Ribosome maturation factor RimM</fullName>
    </recommendedName>
</protein>
<dbReference type="Proteomes" id="UP001055911">
    <property type="component" value="Chromosome"/>
</dbReference>
<dbReference type="HAMAP" id="MF_00014">
    <property type="entry name" value="Ribosome_mat_RimM"/>
    <property type="match status" value="1"/>
</dbReference>
<evidence type="ECO:0000256" key="1">
    <source>
        <dbReference type="ARBA" id="ARBA00022490"/>
    </source>
</evidence>
<proteinExistence type="inferred from homology"/>
<comment type="subcellular location">
    <subcellularLocation>
        <location evidence="5">Cytoplasm</location>
    </subcellularLocation>
</comment>
<dbReference type="GO" id="GO:0043022">
    <property type="term" value="F:ribosome binding"/>
    <property type="evidence" value="ECO:0007669"/>
    <property type="project" value="InterPro"/>
</dbReference>
<keyword evidence="3 5" id="KW-0698">rRNA processing</keyword>
<dbReference type="GO" id="GO:0006364">
    <property type="term" value="P:rRNA processing"/>
    <property type="evidence" value="ECO:0007669"/>
    <property type="project" value="UniProtKB-UniRule"/>
</dbReference>
<organism evidence="8 9">
    <name type="scientific">Fructilactobacillus cliffordii</name>
    <dbReference type="NCBI Taxonomy" id="2940299"/>
    <lineage>
        <taxon>Bacteria</taxon>
        <taxon>Bacillati</taxon>
        <taxon>Bacillota</taxon>
        <taxon>Bacilli</taxon>
        <taxon>Lactobacillales</taxon>
        <taxon>Lactobacillaceae</taxon>
        <taxon>Fructilactobacillus</taxon>
    </lineage>
</organism>
<dbReference type="Gene3D" id="2.40.30.60">
    <property type="entry name" value="RimM"/>
    <property type="match status" value="1"/>
</dbReference>
<accession>A0A9Q9E3M2</accession>
<keyword evidence="9" id="KW-1185">Reference proteome</keyword>
<gene>
    <name evidence="5 8" type="primary">rimM</name>
    <name evidence="8" type="ORF">M3M40_02515</name>
</gene>
<dbReference type="NCBIfam" id="TIGR02273">
    <property type="entry name" value="16S_RimM"/>
    <property type="match status" value="1"/>
</dbReference>
<comment type="function">
    <text evidence="5">An accessory protein needed during the final step in the assembly of 30S ribosomal subunit, possibly for assembly of the head region. Essential for efficient processing of 16S rRNA. May be needed both before and after RbfA during the maturation of 16S rRNA. It has affinity for free ribosomal 30S subunits but not for 70S ribosomes.</text>
</comment>
<dbReference type="InterPro" id="IPR036976">
    <property type="entry name" value="RimM_N_sf"/>
</dbReference>
<dbReference type="InterPro" id="IPR056792">
    <property type="entry name" value="PRC_RimM"/>
</dbReference>
<dbReference type="InterPro" id="IPR011033">
    <property type="entry name" value="PRC_barrel-like_sf"/>
</dbReference>
<dbReference type="Pfam" id="PF24986">
    <property type="entry name" value="PRC_RimM"/>
    <property type="match status" value="1"/>
</dbReference>
<dbReference type="GO" id="GO:0005737">
    <property type="term" value="C:cytoplasm"/>
    <property type="evidence" value="ECO:0007669"/>
    <property type="project" value="UniProtKB-SubCell"/>
</dbReference>
<dbReference type="InterPro" id="IPR009000">
    <property type="entry name" value="Transl_B-barrel_sf"/>
</dbReference>
<keyword evidence="2 5" id="KW-0690">Ribosome biogenesis</keyword>
<dbReference type="InterPro" id="IPR002676">
    <property type="entry name" value="RimM_N"/>
</dbReference>
<sequence length="171" mass="19522">MDYLEIGTLVNTQGVKGEVRVLPQTDFPEVRFQPGETVYAFPKNGQMVELEIDQARKHKNFILLHFKDHPSINDVEYLKPSTLKIDAAKQTEAPLQPGEYYYSQIIGLRVIDETGRELGTIKDIMDLGPNDVWVVKRNNQPDLLLPKIDEVIKQVDLEHQVVTVELLEGLE</sequence>
<evidence type="ECO:0000313" key="8">
    <source>
        <dbReference type="EMBL" id="USS89678.1"/>
    </source>
</evidence>
<feature type="domain" description="Ribosome maturation factor RimM PRC barrel" evidence="7">
    <location>
        <begin position="103"/>
        <end position="170"/>
    </location>
</feature>
<dbReference type="GO" id="GO:0005840">
    <property type="term" value="C:ribosome"/>
    <property type="evidence" value="ECO:0007669"/>
    <property type="project" value="InterPro"/>
</dbReference>
<dbReference type="AlphaFoldDB" id="A0A9Q9E3M2"/>
<comment type="subunit">
    <text evidence="5">Binds ribosomal protein uS19.</text>
</comment>
<dbReference type="SUPFAM" id="SSF50447">
    <property type="entry name" value="Translation proteins"/>
    <property type="match status" value="1"/>
</dbReference>
<evidence type="ECO:0000256" key="3">
    <source>
        <dbReference type="ARBA" id="ARBA00022552"/>
    </source>
</evidence>
<dbReference type="PANTHER" id="PTHR33692">
    <property type="entry name" value="RIBOSOME MATURATION FACTOR RIMM"/>
    <property type="match status" value="1"/>
</dbReference>
<comment type="domain">
    <text evidence="5">The PRC barrel domain binds ribosomal protein uS19.</text>
</comment>
<evidence type="ECO:0000256" key="2">
    <source>
        <dbReference type="ARBA" id="ARBA00022517"/>
    </source>
</evidence>
<evidence type="ECO:0000256" key="5">
    <source>
        <dbReference type="HAMAP-Rule" id="MF_00014"/>
    </source>
</evidence>
<evidence type="ECO:0000256" key="4">
    <source>
        <dbReference type="ARBA" id="ARBA00023186"/>
    </source>
</evidence>
<evidence type="ECO:0000259" key="6">
    <source>
        <dbReference type="Pfam" id="PF01782"/>
    </source>
</evidence>
<reference evidence="8" key="1">
    <citation type="submission" date="2022-05" db="EMBL/GenBank/DDBJ databases">
        <authorList>
            <person name="Oliphant S.A."/>
            <person name="Watson-Haigh N.S."/>
            <person name="Sumby K.M."/>
            <person name="Gardner J.M."/>
            <person name="Jiranek V."/>
        </authorList>
    </citation>
    <scope>NUCLEOTIDE SEQUENCE</scope>
    <source>
        <strain evidence="8">KI4_B1</strain>
    </source>
</reference>
<comment type="similarity">
    <text evidence="5">Belongs to the RimM family.</text>
</comment>
<evidence type="ECO:0000313" key="9">
    <source>
        <dbReference type="Proteomes" id="UP001055911"/>
    </source>
</evidence>
<dbReference type="Gene3D" id="2.30.30.240">
    <property type="entry name" value="PRC-barrel domain"/>
    <property type="match status" value="1"/>
</dbReference>
<keyword evidence="1 5" id="KW-0963">Cytoplasm</keyword>
<feature type="domain" description="RimM N-terminal" evidence="6">
    <location>
        <begin position="6"/>
        <end position="87"/>
    </location>
</feature>
<evidence type="ECO:0000259" key="7">
    <source>
        <dbReference type="Pfam" id="PF24986"/>
    </source>
</evidence>
<dbReference type="EMBL" id="CP097119">
    <property type="protein sequence ID" value="USS89678.1"/>
    <property type="molecule type" value="Genomic_DNA"/>
</dbReference>
<name>A0A9Q9E3M2_9LACO</name>